<comment type="subcellular location">
    <subcellularLocation>
        <location evidence="3">Cytoplasm</location>
    </subcellularLocation>
    <subcellularLocation>
        <location evidence="2">Lysosome</location>
    </subcellularLocation>
    <subcellularLocation>
        <location evidence="1">Membrane</location>
    </subcellularLocation>
</comment>
<evidence type="ECO:0000256" key="9">
    <source>
        <dbReference type="ARBA" id="ARBA00042134"/>
    </source>
</evidence>
<dbReference type="Proteomes" id="UP001150925">
    <property type="component" value="Unassembled WGS sequence"/>
</dbReference>
<keyword evidence="13" id="KW-1185">Reference proteome</keyword>
<evidence type="ECO:0000313" key="12">
    <source>
        <dbReference type="EMBL" id="KAJ1969272.1"/>
    </source>
</evidence>
<evidence type="ECO:0000256" key="7">
    <source>
        <dbReference type="ARBA" id="ARBA00039594"/>
    </source>
</evidence>
<evidence type="ECO:0000256" key="1">
    <source>
        <dbReference type="ARBA" id="ARBA00004370"/>
    </source>
</evidence>
<evidence type="ECO:0000256" key="3">
    <source>
        <dbReference type="ARBA" id="ARBA00004496"/>
    </source>
</evidence>
<protein>
    <recommendedName>
        <fullName evidence="7">MTOR-associated protein MEAK7</fullName>
    </recommendedName>
    <alternativeName>
        <fullName evidence="9">TBC/LysM-associated domain-containing protein 1</fullName>
    </alternativeName>
    <alternativeName>
        <fullName evidence="8">TLD domain-containing protein 1</fullName>
    </alternativeName>
</protein>
<feature type="region of interest" description="Disordered" evidence="10">
    <location>
        <begin position="140"/>
        <end position="160"/>
    </location>
</feature>
<evidence type="ECO:0000259" key="11">
    <source>
        <dbReference type="PROSITE" id="PS51886"/>
    </source>
</evidence>
<accession>A0A9W8AVA5</accession>
<comment type="caution">
    <text evidence="12">The sequence shown here is derived from an EMBL/GenBank/DDBJ whole genome shotgun (WGS) entry which is preliminary data.</text>
</comment>
<evidence type="ECO:0000313" key="13">
    <source>
        <dbReference type="Proteomes" id="UP001150925"/>
    </source>
</evidence>
<dbReference type="OrthoDB" id="26679at2759"/>
<name>A0A9W8AVA5_9FUNG</name>
<evidence type="ECO:0000256" key="2">
    <source>
        <dbReference type="ARBA" id="ARBA00004371"/>
    </source>
</evidence>
<keyword evidence="5" id="KW-0472">Membrane</keyword>
<feature type="compositionally biased region" description="Basic and acidic residues" evidence="10">
    <location>
        <begin position="508"/>
        <end position="518"/>
    </location>
</feature>
<keyword evidence="4" id="KW-0963">Cytoplasm</keyword>
<evidence type="ECO:0000256" key="4">
    <source>
        <dbReference type="ARBA" id="ARBA00022490"/>
    </source>
</evidence>
<dbReference type="Pfam" id="PF07534">
    <property type="entry name" value="TLD"/>
    <property type="match status" value="1"/>
</dbReference>
<evidence type="ECO:0000256" key="10">
    <source>
        <dbReference type="SAM" id="MobiDB-lite"/>
    </source>
</evidence>
<gene>
    <name evidence="12" type="ORF">IWQ62_000724</name>
</gene>
<proteinExistence type="predicted"/>
<dbReference type="PROSITE" id="PS51886">
    <property type="entry name" value="TLDC"/>
    <property type="match status" value="1"/>
</dbReference>
<feature type="domain" description="TLDc" evidence="11">
    <location>
        <begin position="277"/>
        <end position="446"/>
    </location>
</feature>
<dbReference type="GO" id="GO:0016020">
    <property type="term" value="C:membrane"/>
    <property type="evidence" value="ECO:0007669"/>
    <property type="project" value="UniProtKB-SubCell"/>
</dbReference>
<evidence type="ECO:0000256" key="5">
    <source>
        <dbReference type="ARBA" id="ARBA00023136"/>
    </source>
</evidence>
<dbReference type="GO" id="GO:0006979">
    <property type="term" value="P:response to oxidative stress"/>
    <property type="evidence" value="ECO:0007669"/>
    <property type="project" value="TreeGrafter"/>
</dbReference>
<dbReference type="SMART" id="SM00584">
    <property type="entry name" value="TLDc"/>
    <property type="match status" value="1"/>
</dbReference>
<dbReference type="EMBL" id="JANBPY010000076">
    <property type="protein sequence ID" value="KAJ1969272.1"/>
    <property type="molecule type" value="Genomic_DNA"/>
</dbReference>
<feature type="region of interest" description="Disordered" evidence="10">
    <location>
        <begin position="446"/>
        <end position="472"/>
    </location>
</feature>
<dbReference type="GO" id="GO:0005737">
    <property type="term" value="C:cytoplasm"/>
    <property type="evidence" value="ECO:0007669"/>
    <property type="project" value="UniProtKB-SubCell"/>
</dbReference>
<dbReference type="PANTHER" id="PTHR23354">
    <property type="entry name" value="NUCLEOLAR PROTEIN 7/ESTROGEN RECEPTOR COACTIVATOR-RELATED"/>
    <property type="match status" value="1"/>
</dbReference>
<dbReference type="GO" id="GO:0005634">
    <property type="term" value="C:nucleus"/>
    <property type="evidence" value="ECO:0007669"/>
    <property type="project" value="TreeGrafter"/>
</dbReference>
<dbReference type="InterPro" id="IPR006571">
    <property type="entry name" value="TLDc_dom"/>
</dbReference>
<reference evidence="12" key="1">
    <citation type="submission" date="2022-07" db="EMBL/GenBank/DDBJ databases">
        <title>Phylogenomic reconstructions and comparative analyses of Kickxellomycotina fungi.</title>
        <authorList>
            <person name="Reynolds N.K."/>
            <person name="Stajich J.E."/>
            <person name="Barry K."/>
            <person name="Grigoriev I.V."/>
            <person name="Crous P."/>
            <person name="Smith M.E."/>
        </authorList>
    </citation>
    <scope>NUCLEOTIDE SEQUENCE</scope>
    <source>
        <strain evidence="12">RSA 1196</strain>
    </source>
</reference>
<evidence type="ECO:0000256" key="6">
    <source>
        <dbReference type="ARBA" id="ARBA00023228"/>
    </source>
</evidence>
<dbReference type="AlphaFoldDB" id="A0A9W8AVA5"/>
<keyword evidence="6" id="KW-0458">Lysosome</keyword>
<feature type="region of interest" description="Disordered" evidence="10">
    <location>
        <begin position="484"/>
        <end position="518"/>
    </location>
</feature>
<evidence type="ECO:0000256" key="8">
    <source>
        <dbReference type="ARBA" id="ARBA00041780"/>
    </source>
</evidence>
<organism evidence="12 13">
    <name type="scientific">Dispira parvispora</name>
    <dbReference type="NCBI Taxonomy" id="1520584"/>
    <lineage>
        <taxon>Eukaryota</taxon>
        <taxon>Fungi</taxon>
        <taxon>Fungi incertae sedis</taxon>
        <taxon>Zoopagomycota</taxon>
        <taxon>Kickxellomycotina</taxon>
        <taxon>Dimargaritomycetes</taxon>
        <taxon>Dimargaritales</taxon>
        <taxon>Dimargaritaceae</taxon>
        <taxon>Dispira</taxon>
    </lineage>
</organism>
<dbReference type="PANTHER" id="PTHR23354:SF131">
    <property type="entry name" value="MTOR-ASSOCIATED PROTEIN MEAK7"/>
    <property type="match status" value="1"/>
</dbReference>
<sequence>MGNSNSHSSADTEASIYLNPGERATLKANYEYLCRMLNTSEKSGIPVHKLKTSRILPPFIIKGLLAPARFPNDLSRTNAALKDNQTFRYDHMLLAACRVARSSGVEQAAVCYEAGDLENQPLSDWVAQVVIVGLDAWRSRPRQQGSPRWGSQRRSSSDDVSDYECGLVTYLLMYPQYQRERNFAMELDDSQTAIIEYQRALHDWRGQCQTSGAVKQAAFRNWLCNNHPFRQLLELAFERALFSSLDPGRPLMPLNDLQLSQRLVANMQCPRMVGRSALLSTGDRWVLNDALPTDCRQQWELVFASDLDGKSWSTFLHRLQRSGATLVVISEKGTDHIFGGFASADWNPQPQFYGDSTNFLFTVRPELRTYPTSGFNKHYQYLNQGTQTLPNGLGMGGQLGYCGLWIDPSFESGASYAGPLCSTYNSPRLSHHETFHIASVEVWQVRPSPCDSDDEEGGGRPKKSAMDAHPDAVALLEMANRKMYASTVRDPDLEDDSPQPSQGARKSAAAERRTKGWE</sequence>